<comment type="caution">
    <text evidence="1">The sequence shown here is derived from an EMBL/GenBank/DDBJ whole genome shotgun (WGS) entry which is preliminary data.</text>
</comment>
<evidence type="ECO:0000313" key="2">
    <source>
        <dbReference type="Proteomes" id="UP000029082"/>
    </source>
</evidence>
<gene>
    <name evidence="1" type="ORF">BMON_1157</name>
</gene>
<evidence type="ECO:0000313" key="1">
    <source>
        <dbReference type="EMBL" id="KFI76561.1"/>
    </source>
</evidence>
<dbReference type="Proteomes" id="UP000029082">
    <property type="component" value="Unassembled WGS sequence"/>
</dbReference>
<organism evidence="1 2">
    <name type="scientific">Bifidobacterium mongoliense DSM 21395</name>
    <dbReference type="NCBI Taxonomy" id="1437603"/>
    <lineage>
        <taxon>Bacteria</taxon>
        <taxon>Bacillati</taxon>
        <taxon>Actinomycetota</taxon>
        <taxon>Actinomycetes</taxon>
        <taxon>Bifidobacteriales</taxon>
        <taxon>Bifidobacteriaceae</taxon>
        <taxon>Bifidobacterium</taxon>
    </lineage>
</organism>
<sequence length="88" mass="9953">MPSLCRITRRRCSLRAEGYVAGRTAGISTLEVEEAAYALWKTEVNAVGLPPTEAEYTDAWEKLSIQTRDMYRSKTRTVLEAARKVVME</sequence>
<protein>
    <submittedName>
        <fullName evidence="1">Uncharacterized protein</fullName>
    </submittedName>
</protein>
<reference evidence="1 2" key="1">
    <citation type="submission" date="2014-03" db="EMBL/GenBank/DDBJ databases">
        <title>Genomics of Bifidobacteria.</title>
        <authorList>
            <person name="Ventura M."/>
            <person name="Milani C."/>
            <person name="Lugli G.A."/>
        </authorList>
    </citation>
    <scope>NUCLEOTIDE SEQUENCE [LARGE SCALE GENOMIC DNA]</scope>
    <source>
        <strain evidence="1 2">DSM 21395</strain>
    </source>
</reference>
<dbReference type="STRING" id="1437603.GCA_000771525_00333"/>
<accession>A0A087BZW1</accession>
<name>A0A087BZW1_9BIFI</name>
<keyword evidence="2" id="KW-1185">Reference proteome</keyword>
<proteinExistence type="predicted"/>
<dbReference type="EMBL" id="JGZE01000013">
    <property type="protein sequence ID" value="KFI76561.1"/>
    <property type="molecule type" value="Genomic_DNA"/>
</dbReference>
<dbReference type="AlphaFoldDB" id="A0A087BZW1"/>